<dbReference type="SUPFAM" id="SSF52540">
    <property type="entry name" value="P-loop containing nucleoside triphosphate hydrolases"/>
    <property type="match status" value="2"/>
</dbReference>
<reference evidence="6" key="1">
    <citation type="journal article" date="2014" name="Int. J. Syst. Evol. Microbiol.">
        <title>Complete genome sequence of Corynebacterium casei LMG S-19264T (=DSM 44701T), isolated from a smear-ripened cheese.</title>
        <authorList>
            <consortium name="US DOE Joint Genome Institute (JGI-PGF)"/>
            <person name="Walter F."/>
            <person name="Albersmeier A."/>
            <person name="Kalinowski J."/>
            <person name="Ruckert C."/>
        </authorList>
    </citation>
    <scope>NUCLEOTIDE SEQUENCE</scope>
    <source>
        <strain evidence="6">CGMCC 1.12360</strain>
    </source>
</reference>
<dbReference type="SMART" id="SM00487">
    <property type="entry name" value="DEXDc"/>
    <property type="match status" value="1"/>
</dbReference>
<dbReference type="Proteomes" id="UP000602050">
    <property type="component" value="Unassembled WGS sequence"/>
</dbReference>
<keyword evidence="6" id="KW-0347">Helicase</keyword>
<dbReference type="PROSITE" id="PS51192">
    <property type="entry name" value="HELICASE_ATP_BIND_1"/>
    <property type="match status" value="1"/>
</dbReference>
<dbReference type="InterPro" id="IPR001650">
    <property type="entry name" value="Helicase_C-like"/>
</dbReference>
<evidence type="ECO:0000259" key="4">
    <source>
        <dbReference type="PROSITE" id="PS51192"/>
    </source>
</evidence>
<feature type="domain" description="SWIM-type" evidence="3">
    <location>
        <begin position="52"/>
        <end position="92"/>
    </location>
</feature>
<dbReference type="GO" id="GO:0004386">
    <property type="term" value="F:helicase activity"/>
    <property type="evidence" value="ECO:0007669"/>
    <property type="project" value="UniProtKB-KW"/>
</dbReference>
<dbReference type="RefSeq" id="WP_188390796.1">
    <property type="nucleotide sequence ID" value="NZ_BMEV01000006.1"/>
</dbReference>
<dbReference type="InterPro" id="IPR049730">
    <property type="entry name" value="SNF2/RAD54-like_C"/>
</dbReference>
<dbReference type="CDD" id="cd18012">
    <property type="entry name" value="DEXQc_arch_SWI2_SNF2"/>
    <property type="match status" value="1"/>
</dbReference>
<dbReference type="Pfam" id="PF08455">
    <property type="entry name" value="SNF2_assoc"/>
    <property type="match status" value="1"/>
</dbReference>
<dbReference type="PROSITE" id="PS51194">
    <property type="entry name" value="HELICASE_CTER"/>
    <property type="match status" value="1"/>
</dbReference>
<dbReference type="PANTHER" id="PTHR10799">
    <property type="entry name" value="SNF2/RAD54 HELICASE FAMILY"/>
    <property type="match status" value="1"/>
</dbReference>
<dbReference type="Gene3D" id="3.40.50.300">
    <property type="entry name" value="P-loop containing nucleotide triphosphate hydrolases"/>
    <property type="match status" value="1"/>
</dbReference>
<keyword evidence="2" id="KW-0862">Zinc</keyword>
<dbReference type="CDD" id="cd18793">
    <property type="entry name" value="SF2_C_SNF"/>
    <property type="match status" value="1"/>
</dbReference>
<dbReference type="FunFam" id="3.40.50.300:FF:000533">
    <property type="entry name" value="Helicase, Snf2 family"/>
    <property type="match status" value="1"/>
</dbReference>
<dbReference type="InterPro" id="IPR007527">
    <property type="entry name" value="Znf_SWIM"/>
</dbReference>
<proteinExistence type="predicted"/>
<dbReference type="InterPro" id="IPR013663">
    <property type="entry name" value="Helicase_SWF/SNF/SWI_bac"/>
</dbReference>
<evidence type="ECO:0000313" key="6">
    <source>
        <dbReference type="EMBL" id="GGH70244.1"/>
    </source>
</evidence>
<dbReference type="Gene3D" id="3.40.50.10810">
    <property type="entry name" value="Tandem AAA-ATPase domain"/>
    <property type="match status" value="1"/>
</dbReference>
<sequence>MKNVKEFHIRKIIPSHIYQRGREYFLKGKVNHLLFDRNYRVWTATVQGSDEYFVEADIRKLDQGEIDCFCDCPAFETYGYCKHIAAVLLAIMEKEKQEWGHSSSPFQQTNHFMEAIRSAVLQVPDLKKEHRQKQRMHVDYYCKWTYEDKLILELKTGVHHRYVVKNAYDFVDNVLRGREYVFTGKFSYHPDYHYFSQADVEIFRFIDRMKKNEEMYEPDSYYRKSSAESRYIVISPLVAKELLEQLVARNCSFEVGNSFYQEVTVVKGTLPFQFSFTKEEDRLLMRMDDAPRALLLEPYDIVFIDGIFYFPAEEQVPLVKTLFRFGTANLELEVGNNQADYFVSEVLPQLERVGKVDISEQVKEAIVQFPLRAKLYLDYQEGYIVGQLEYHYGDYRIDPFAGNGENREIIIREVEKEQEIMEMIEHANFHYNGKELFVAVDEEEMYEFLYRLLPLLEEKAELYLTANLKRWMLDAPPLPRTRVEMDQSANLLEVSFQMDGVDEAEIPRILEAVVEKKRYYRMRDGSFLSLEGDEMDSVRQFLDELQIKKEDLLDEKLYLPAYRGTQVDELIGTPKQYDETFQTLLDRLQSPEKQVFELPQGLQANLREYQKTGYQWFKTLSHYYLGGILADDMGLGKTVQAIAYMASEKRERGPHLVVAPSSVVYNWKKEFSRFAPDLETVIMTGYPEERHKRLESMRDADVWITSYATLRQDISLYKQNRFQTLILDEAQFIKNYQTKTSKAVRSIDAAHKFALSGTPIENSIFELWSIFQVVLPGLLPNQKTFKQLSNEQIARMTRPFILRRLKKDVLTELPEKIESVSISELTKEQKELYLGYLSKLQQETAYSLEREGFQQSRMKILAGLTRLRQICCHPSLFMENYSGASGKLEQLMETIKNALEHGRRMLIFSQFTSMHELIMKRLDAEGLAYFYISGQTPSEERLAMSERFNEGEKDIFLISLKAGGTGLNLTGADTVILYDLWWNPAVEDQATGRAYRFGQKNVVHVIRMIAEGTIEEKIYELQQKKRELAEQVIQPGETMLTSLSEEEIRTILSISS</sequence>
<evidence type="ECO:0000259" key="5">
    <source>
        <dbReference type="PROSITE" id="PS51194"/>
    </source>
</evidence>
<comment type="caution">
    <text evidence="6">The sequence shown here is derived from an EMBL/GenBank/DDBJ whole genome shotgun (WGS) entry which is preliminary data.</text>
</comment>
<dbReference type="PROSITE" id="PS50966">
    <property type="entry name" value="ZF_SWIM"/>
    <property type="match status" value="1"/>
</dbReference>
<evidence type="ECO:0000313" key="7">
    <source>
        <dbReference type="Proteomes" id="UP000602050"/>
    </source>
</evidence>
<keyword evidence="6" id="KW-0067">ATP-binding</keyword>
<dbReference type="Pfam" id="PF00271">
    <property type="entry name" value="Helicase_C"/>
    <property type="match status" value="1"/>
</dbReference>
<dbReference type="GO" id="GO:0005524">
    <property type="term" value="F:ATP binding"/>
    <property type="evidence" value="ECO:0007669"/>
    <property type="project" value="InterPro"/>
</dbReference>
<dbReference type="InterPro" id="IPR014001">
    <property type="entry name" value="Helicase_ATP-bd"/>
</dbReference>
<dbReference type="InterPro" id="IPR027417">
    <property type="entry name" value="P-loop_NTPase"/>
</dbReference>
<dbReference type="InterPro" id="IPR000330">
    <property type="entry name" value="SNF2_N"/>
</dbReference>
<evidence type="ECO:0000256" key="2">
    <source>
        <dbReference type="PROSITE-ProRule" id="PRU00325"/>
    </source>
</evidence>
<dbReference type="GO" id="GO:0008270">
    <property type="term" value="F:zinc ion binding"/>
    <property type="evidence" value="ECO:0007669"/>
    <property type="project" value="UniProtKB-KW"/>
</dbReference>
<dbReference type="EMBL" id="BMEV01000006">
    <property type="protein sequence ID" value="GGH70244.1"/>
    <property type="molecule type" value="Genomic_DNA"/>
</dbReference>
<accession>A0A8J2ZPY2</accession>
<keyword evidence="1" id="KW-0378">Hydrolase</keyword>
<evidence type="ECO:0000256" key="1">
    <source>
        <dbReference type="ARBA" id="ARBA00022801"/>
    </source>
</evidence>
<organism evidence="6 7">
    <name type="scientific">Compostibacillus humi</name>
    <dbReference type="NCBI Taxonomy" id="1245525"/>
    <lineage>
        <taxon>Bacteria</taxon>
        <taxon>Bacillati</taxon>
        <taxon>Bacillota</taxon>
        <taxon>Bacilli</taxon>
        <taxon>Bacillales</taxon>
        <taxon>Bacillaceae</taxon>
        <taxon>Compostibacillus</taxon>
    </lineage>
</organism>
<protein>
    <submittedName>
        <fullName evidence="6">Helicase SNF2</fullName>
    </submittedName>
</protein>
<gene>
    <name evidence="6" type="ORF">GCM10010978_04970</name>
</gene>
<dbReference type="SMART" id="SM00490">
    <property type="entry name" value="HELICc"/>
    <property type="match status" value="1"/>
</dbReference>
<dbReference type="GO" id="GO:0016787">
    <property type="term" value="F:hydrolase activity"/>
    <property type="evidence" value="ECO:0007669"/>
    <property type="project" value="UniProtKB-KW"/>
</dbReference>
<feature type="domain" description="Helicase ATP-binding" evidence="4">
    <location>
        <begin position="618"/>
        <end position="777"/>
    </location>
</feature>
<dbReference type="Pfam" id="PF00176">
    <property type="entry name" value="SNF2-rel_dom"/>
    <property type="match status" value="1"/>
</dbReference>
<dbReference type="InterPro" id="IPR038718">
    <property type="entry name" value="SNF2-like_sf"/>
</dbReference>
<dbReference type="Pfam" id="PF04434">
    <property type="entry name" value="SWIM"/>
    <property type="match status" value="1"/>
</dbReference>
<feature type="domain" description="Helicase C-terminal" evidence="5">
    <location>
        <begin position="887"/>
        <end position="1044"/>
    </location>
</feature>
<keyword evidence="6" id="KW-0547">Nucleotide-binding</keyword>
<name>A0A8J2ZPY2_9BACI</name>
<evidence type="ECO:0000259" key="3">
    <source>
        <dbReference type="PROSITE" id="PS50966"/>
    </source>
</evidence>
<keyword evidence="2" id="KW-0479">Metal-binding</keyword>
<keyword evidence="7" id="KW-1185">Reference proteome</keyword>
<dbReference type="AlphaFoldDB" id="A0A8J2ZPY2"/>
<reference evidence="6" key="2">
    <citation type="submission" date="2020-09" db="EMBL/GenBank/DDBJ databases">
        <authorList>
            <person name="Sun Q."/>
            <person name="Zhou Y."/>
        </authorList>
    </citation>
    <scope>NUCLEOTIDE SEQUENCE</scope>
    <source>
        <strain evidence="6">CGMCC 1.12360</strain>
    </source>
</reference>
<keyword evidence="2" id="KW-0863">Zinc-finger</keyword>